<sequence length="187" mass="21822">MAKYSDEFKLMIVKEYLGGPLGYSLLSRKYGIPDGSIIKKWVNAYKAFGKEGLSKKRSKKVYTVQFKLNVLNFMKQTGASYQETAIEFQMNEPSLIAKWNITFIKEGIEGLKEKTKGRPSMSGKRKPKQSKQEKVISREEQLEHENELLRLENAYLKKLKAFQDNPNAYLEKHKQRWHLNSKKKDLN</sequence>
<gene>
    <name evidence="4" type="ORF">JOD45_002296</name>
</gene>
<feature type="compositionally biased region" description="Basic and acidic residues" evidence="2">
    <location>
        <begin position="130"/>
        <end position="139"/>
    </location>
</feature>
<feature type="domain" description="Insertion element IS150 protein InsJ-like helix-turn-helix" evidence="3">
    <location>
        <begin position="8"/>
        <end position="59"/>
    </location>
</feature>
<evidence type="ECO:0000256" key="2">
    <source>
        <dbReference type="SAM" id="MobiDB-lite"/>
    </source>
</evidence>
<dbReference type="InterPro" id="IPR052057">
    <property type="entry name" value="IS150/IS1296_orfA-like"/>
</dbReference>
<dbReference type="EMBL" id="JAFBER010000015">
    <property type="protein sequence ID" value="MBM7646071.1"/>
    <property type="molecule type" value="Genomic_DNA"/>
</dbReference>
<dbReference type="PANTHER" id="PTHR33795:SF1">
    <property type="entry name" value="INSERTION ELEMENT IS150 PROTEIN INSJ"/>
    <property type="match status" value="1"/>
</dbReference>
<comment type="caution">
    <text evidence="4">The sequence shown here is derived from an EMBL/GenBank/DDBJ whole genome shotgun (WGS) entry which is preliminary data.</text>
</comment>
<dbReference type="Pfam" id="PF13518">
    <property type="entry name" value="HTH_28"/>
    <property type="match status" value="1"/>
</dbReference>
<evidence type="ECO:0000259" key="3">
    <source>
        <dbReference type="Pfam" id="PF13518"/>
    </source>
</evidence>
<dbReference type="InterPro" id="IPR055247">
    <property type="entry name" value="InsJ-like_HTH"/>
</dbReference>
<proteinExistence type="inferred from homology"/>
<evidence type="ECO:0000256" key="1">
    <source>
        <dbReference type="ARBA" id="ARBA00038232"/>
    </source>
</evidence>
<evidence type="ECO:0000313" key="4">
    <source>
        <dbReference type="EMBL" id="MBM7646071.1"/>
    </source>
</evidence>
<keyword evidence="5" id="KW-1185">Reference proteome</keyword>
<protein>
    <submittedName>
        <fullName evidence="4">Transposase</fullName>
    </submittedName>
</protein>
<name>A0ABS2Q1Q1_9BACL</name>
<dbReference type="PANTHER" id="PTHR33795">
    <property type="entry name" value="INSERTION ELEMENT IS150 PROTEIN INSJ"/>
    <property type="match status" value="1"/>
</dbReference>
<evidence type="ECO:0000313" key="5">
    <source>
        <dbReference type="Proteomes" id="UP000808914"/>
    </source>
</evidence>
<dbReference type="RefSeq" id="WP_205003971.1">
    <property type="nucleotide sequence ID" value="NZ_JAFBER010000015.1"/>
</dbReference>
<dbReference type="Gene3D" id="1.10.10.10">
    <property type="entry name" value="Winged helix-like DNA-binding domain superfamily/Winged helix DNA-binding domain"/>
    <property type="match status" value="2"/>
</dbReference>
<dbReference type="SUPFAM" id="SSF48295">
    <property type="entry name" value="TrpR-like"/>
    <property type="match status" value="1"/>
</dbReference>
<dbReference type="InterPro" id="IPR010921">
    <property type="entry name" value="Trp_repressor/repl_initiator"/>
</dbReference>
<comment type="similarity">
    <text evidence="1">Belongs to the IS150/IS1296 orfA family.</text>
</comment>
<dbReference type="Proteomes" id="UP000808914">
    <property type="component" value="Unassembled WGS sequence"/>
</dbReference>
<reference evidence="4 5" key="1">
    <citation type="submission" date="2021-01" db="EMBL/GenBank/DDBJ databases">
        <title>Genomic Encyclopedia of Type Strains, Phase IV (KMG-IV): sequencing the most valuable type-strain genomes for metagenomic binning, comparative biology and taxonomic classification.</title>
        <authorList>
            <person name="Goeker M."/>
        </authorList>
    </citation>
    <scope>NUCLEOTIDE SEQUENCE [LARGE SCALE GENOMIC DNA]</scope>
    <source>
        <strain evidence="4 5">DSM 28236</strain>
    </source>
</reference>
<feature type="region of interest" description="Disordered" evidence="2">
    <location>
        <begin position="113"/>
        <end position="139"/>
    </location>
</feature>
<dbReference type="InterPro" id="IPR036388">
    <property type="entry name" value="WH-like_DNA-bd_sf"/>
</dbReference>
<organism evidence="4 5">
    <name type="scientific">Scopulibacillus daqui</name>
    <dbReference type="NCBI Taxonomy" id="1469162"/>
    <lineage>
        <taxon>Bacteria</taxon>
        <taxon>Bacillati</taxon>
        <taxon>Bacillota</taxon>
        <taxon>Bacilli</taxon>
        <taxon>Bacillales</taxon>
        <taxon>Sporolactobacillaceae</taxon>
        <taxon>Scopulibacillus</taxon>
    </lineage>
</organism>
<accession>A0ABS2Q1Q1</accession>